<comment type="function">
    <text evidence="2 10 12">Catalyzes the transfer of a dimethylallyl group onto the adenine at position 37 in tRNAs that read codons beginning with uridine, leading to the formation of N6-(dimethylallyl)adenosine (i(6)A).</text>
</comment>
<evidence type="ECO:0000256" key="8">
    <source>
        <dbReference type="ARBA" id="ARBA00022842"/>
    </source>
</evidence>
<feature type="site" description="Interaction with substrate tRNA" evidence="10">
    <location>
        <position position="104"/>
    </location>
</feature>
<evidence type="ECO:0000256" key="10">
    <source>
        <dbReference type="HAMAP-Rule" id="MF_00185"/>
    </source>
</evidence>
<dbReference type="AlphaFoldDB" id="A0A2M8QGK1"/>
<evidence type="ECO:0000256" key="5">
    <source>
        <dbReference type="ARBA" id="ARBA00022694"/>
    </source>
</evidence>
<evidence type="ECO:0000256" key="13">
    <source>
        <dbReference type="RuleBase" id="RU003785"/>
    </source>
</evidence>
<dbReference type="EMBL" id="PGTN01000003">
    <property type="protein sequence ID" value="PJF48927.1"/>
    <property type="molecule type" value="Genomic_DNA"/>
</dbReference>
<evidence type="ECO:0000256" key="11">
    <source>
        <dbReference type="RuleBase" id="RU003783"/>
    </source>
</evidence>
<evidence type="ECO:0000256" key="4">
    <source>
        <dbReference type="ARBA" id="ARBA00022679"/>
    </source>
</evidence>
<dbReference type="Gene3D" id="3.40.50.300">
    <property type="entry name" value="P-loop containing nucleotide triphosphate hydrolases"/>
    <property type="match status" value="1"/>
</dbReference>
<evidence type="ECO:0000256" key="6">
    <source>
        <dbReference type="ARBA" id="ARBA00022741"/>
    </source>
</evidence>
<dbReference type="InterPro" id="IPR039657">
    <property type="entry name" value="Dimethylallyltransferase"/>
</dbReference>
<dbReference type="SUPFAM" id="SSF52540">
    <property type="entry name" value="P-loop containing nucleoside triphosphate hydrolases"/>
    <property type="match status" value="1"/>
</dbReference>
<comment type="cofactor">
    <cofactor evidence="1 10">
        <name>Mg(2+)</name>
        <dbReference type="ChEBI" id="CHEBI:18420"/>
    </cofactor>
</comment>
<comment type="caution">
    <text evidence="14">The sequence shown here is derived from an EMBL/GenBank/DDBJ whole genome shotgun (WGS) entry which is preliminary data.</text>
</comment>
<feature type="binding site" evidence="10">
    <location>
        <begin position="13"/>
        <end position="20"/>
    </location>
    <ligand>
        <name>ATP</name>
        <dbReference type="ChEBI" id="CHEBI:30616"/>
    </ligand>
</feature>
<dbReference type="HAMAP" id="MF_00185">
    <property type="entry name" value="IPP_trans"/>
    <property type="match status" value="1"/>
</dbReference>
<comment type="catalytic activity">
    <reaction evidence="9 10 11">
        <text>adenosine(37) in tRNA + dimethylallyl diphosphate = N(6)-dimethylallyladenosine(37) in tRNA + diphosphate</text>
        <dbReference type="Rhea" id="RHEA:26482"/>
        <dbReference type="Rhea" id="RHEA-COMP:10162"/>
        <dbReference type="Rhea" id="RHEA-COMP:10375"/>
        <dbReference type="ChEBI" id="CHEBI:33019"/>
        <dbReference type="ChEBI" id="CHEBI:57623"/>
        <dbReference type="ChEBI" id="CHEBI:74411"/>
        <dbReference type="ChEBI" id="CHEBI:74415"/>
        <dbReference type="EC" id="2.5.1.75"/>
    </reaction>
</comment>
<protein>
    <recommendedName>
        <fullName evidence="10">tRNA dimethylallyltransferase</fullName>
        <ecNumber evidence="10">2.5.1.75</ecNumber>
    </recommendedName>
    <alternativeName>
        <fullName evidence="10">Dimethylallyl diphosphate:tRNA dimethylallyltransferase</fullName>
        <shortName evidence="10">DMAPP:tRNA dimethylallyltransferase</shortName>
        <shortName evidence="10">DMATase</shortName>
    </alternativeName>
    <alternativeName>
        <fullName evidence="10">Isopentenyl-diphosphate:tRNA isopentenyltransferase</fullName>
        <shortName evidence="10">IPP transferase</shortName>
        <shortName evidence="10">IPPT</shortName>
        <shortName evidence="10">IPTase</shortName>
    </alternativeName>
</protein>
<dbReference type="PANTHER" id="PTHR11088:SF60">
    <property type="entry name" value="TRNA DIMETHYLALLYLTRANSFERASE"/>
    <property type="match status" value="1"/>
</dbReference>
<gene>
    <name evidence="10" type="primary">miaA</name>
    <name evidence="14" type="ORF">CUN48_00795</name>
</gene>
<evidence type="ECO:0000256" key="1">
    <source>
        <dbReference type="ARBA" id="ARBA00001946"/>
    </source>
</evidence>
<dbReference type="NCBIfam" id="TIGR00174">
    <property type="entry name" value="miaA"/>
    <property type="match status" value="1"/>
</dbReference>
<comment type="caution">
    <text evidence="10">Lacks conserved residue(s) required for the propagation of feature annotation.</text>
</comment>
<keyword evidence="4 10" id="KW-0808">Transferase</keyword>
<name>A0A2M8QGK1_9CHLR</name>
<dbReference type="PANTHER" id="PTHR11088">
    <property type="entry name" value="TRNA DIMETHYLALLYLTRANSFERASE"/>
    <property type="match status" value="1"/>
</dbReference>
<dbReference type="InterPro" id="IPR018022">
    <property type="entry name" value="IPT"/>
</dbReference>
<evidence type="ECO:0000256" key="9">
    <source>
        <dbReference type="ARBA" id="ARBA00049563"/>
    </source>
</evidence>
<reference evidence="14 15" key="1">
    <citation type="submission" date="2017-11" db="EMBL/GenBank/DDBJ databases">
        <title>Evolution of Phototrophy in the Chloroflexi Phylum Driven by Horizontal Gene Transfer.</title>
        <authorList>
            <person name="Ward L.M."/>
            <person name="Hemp J."/>
            <person name="Shih P.M."/>
            <person name="Mcglynn S.E."/>
            <person name="Fischer W."/>
        </authorList>
    </citation>
    <scope>NUCLEOTIDE SEQUENCE [LARGE SCALE GENOMIC DNA]</scope>
    <source>
        <strain evidence="14">JP3_7</strain>
    </source>
</reference>
<organism evidence="14 15">
    <name type="scientific">Candidatus Thermofonsia Clade 3 bacterium</name>
    <dbReference type="NCBI Taxonomy" id="2364212"/>
    <lineage>
        <taxon>Bacteria</taxon>
        <taxon>Bacillati</taxon>
        <taxon>Chloroflexota</taxon>
        <taxon>Candidatus Thermofontia</taxon>
        <taxon>Candidatus Thermofonsia Clade 3</taxon>
    </lineage>
</organism>
<proteinExistence type="inferred from homology"/>
<evidence type="ECO:0000313" key="14">
    <source>
        <dbReference type="EMBL" id="PJF48927.1"/>
    </source>
</evidence>
<dbReference type="Gene3D" id="1.10.20.140">
    <property type="match status" value="1"/>
</dbReference>
<dbReference type="GO" id="GO:0005524">
    <property type="term" value="F:ATP binding"/>
    <property type="evidence" value="ECO:0007669"/>
    <property type="project" value="UniProtKB-UniRule"/>
</dbReference>
<dbReference type="InterPro" id="IPR027417">
    <property type="entry name" value="P-loop_NTPase"/>
</dbReference>
<evidence type="ECO:0000256" key="3">
    <source>
        <dbReference type="ARBA" id="ARBA00005842"/>
    </source>
</evidence>
<comment type="similarity">
    <text evidence="3 10 13">Belongs to the IPP transferase family.</text>
</comment>
<dbReference type="EC" id="2.5.1.75" evidence="10"/>
<dbReference type="GO" id="GO:0006400">
    <property type="term" value="P:tRNA modification"/>
    <property type="evidence" value="ECO:0007669"/>
    <property type="project" value="TreeGrafter"/>
</dbReference>
<evidence type="ECO:0000313" key="15">
    <source>
        <dbReference type="Proteomes" id="UP000230790"/>
    </source>
</evidence>
<dbReference type="Proteomes" id="UP000230790">
    <property type="component" value="Unassembled WGS sequence"/>
</dbReference>
<accession>A0A2M8QGK1</accession>
<evidence type="ECO:0000256" key="12">
    <source>
        <dbReference type="RuleBase" id="RU003784"/>
    </source>
</evidence>
<comment type="subunit">
    <text evidence="10">Monomer.</text>
</comment>
<keyword evidence="8 10" id="KW-0460">Magnesium</keyword>
<feature type="site" description="Interaction with substrate tRNA" evidence="10">
    <location>
        <position position="127"/>
    </location>
</feature>
<feature type="binding site" evidence="10">
    <location>
        <begin position="15"/>
        <end position="20"/>
    </location>
    <ligand>
        <name>substrate</name>
    </ligand>
</feature>
<evidence type="ECO:0000256" key="2">
    <source>
        <dbReference type="ARBA" id="ARBA00003213"/>
    </source>
</evidence>
<dbReference type="GO" id="GO:0052381">
    <property type="term" value="F:tRNA dimethylallyltransferase activity"/>
    <property type="evidence" value="ECO:0007669"/>
    <property type="project" value="UniProtKB-UniRule"/>
</dbReference>
<keyword evidence="6 10" id="KW-0547">Nucleotide-binding</keyword>
<feature type="region of interest" description="Interaction with substrate tRNA" evidence="10">
    <location>
        <begin position="38"/>
        <end position="41"/>
    </location>
</feature>
<sequence length="307" mass="34238">MTCEAPELIAVIGPTAAGKSAYAMALAPQVNGEIVSADSRHVYRQMDIGTNKPTPDEQRRVRHHLLDLRDPHERFSLGEYVELARTAIADIHARGKTPLLVGGTGQYVRAILRGWRVPPAPPHDDLREKWLRYAQAHGADALFAELTARDPDAARIIDPRNIRRVIRALEVIEVSGQRWSELQKREPPAWRTRVIYVNLPRDALYARADARLARMIEQGWLAETEALLDFLSRRGFDADAALQLPSMSALGYREMALVALGRMTLDEAIAAIKRATRRFIRAQDVWFRKEAAQGASPGGVAQIAPPP</sequence>
<evidence type="ECO:0000256" key="7">
    <source>
        <dbReference type="ARBA" id="ARBA00022840"/>
    </source>
</evidence>
<keyword evidence="5 10" id="KW-0819">tRNA processing</keyword>
<keyword evidence="7 10" id="KW-0067">ATP-binding</keyword>
<dbReference type="Pfam" id="PF01715">
    <property type="entry name" value="IPPT"/>
    <property type="match status" value="1"/>
</dbReference>